<evidence type="ECO:0000313" key="1">
    <source>
        <dbReference type="EMBL" id="MEY8244052.1"/>
    </source>
</evidence>
<sequence>MHGITIKCLARLKSIIIIFMSVGMPAGIYAEKQPEYTRAEIKVSYRYHEKFLRGNTQYTERDIPMLLLVNSKQSKFYCQGTEYKDSLKSTPSGRAKAKQMMDIAVRKYIESKDESAMNSIVYKTFMYIFKDYTLEQTTVYDKAGITEMGVYAEPFSELRWDIGDSTKTILGYECVMATAHYHGRKWTAWFAPEIPLQDGPWKLCGLPGLILEAVEEKGHHSFIADGMVKSNQIMYPIYDKDRYESINRLDMLKSLRNYRDNSNSIAKASTGGMLDLGPDAPVQTEYDFLETDYRL</sequence>
<dbReference type="Proteomes" id="UP001565200">
    <property type="component" value="Unassembled WGS sequence"/>
</dbReference>
<dbReference type="Pfam" id="PF09697">
    <property type="entry name" value="Porph_ging"/>
    <property type="match status" value="1"/>
</dbReference>
<dbReference type="RefSeq" id="WP_121697860.1">
    <property type="nucleotide sequence ID" value="NZ_JBCLPP010000001.1"/>
</dbReference>
<gene>
    <name evidence="1" type="ORF">AAK873_00295</name>
</gene>
<proteinExistence type="predicted"/>
<evidence type="ECO:0000313" key="2">
    <source>
        <dbReference type="Proteomes" id="UP001565200"/>
    </source>
</evidence>
<reference evidence="1 2" key="1">
    <citation type="submission" date="2024-03" db="EMBL/GenBank/DDBJ databases">
        <title>Mouse gut bacterial collection (mGBC) of GemPharmatech.</title>
        <authorList>
            <person name="He Y."/>
            <person name="Dong L."/>
            <person name="Wu D."/>
            <person name="Gao X."/>
            <person name="Lin Z."/>
        </authorList>
    </citation>
    <scope>NUCLEOTIDE SEQUENCE [LARGE SCALE GENOMIC DNA]</scope>
    <source>
        <strain evidence="1 2">54-13</strain>
    </source>
</reference>
<keyword evidence="2" id="KW-1185">Reference proteome</keyword>
<organism evidence="1 2">
    <name type="scientific">Heminiphilus faecis</name>
    <dbReference type="NCBI Taxonomy" id="2601703"/>
    <lineage>
        <taxon>Bacteria</taxon>
        <taxon>Pseudomonadati</taxon>
        <taxon>Bacteroidota</taxon>
        <taxon>Bacteroidia</taxon>
        <taxon>Bacteroidales</taxon>
        <taxon>Muribaculaceae</taxon>
        <taxon>Heminiphilus</taxon>
    </lineage>
</organism>
<accession>A0ABV4CRP3</accession>
<comment type="caution">
    <text evidence="1">The sequence shown here is derived from an EMBL/GenBank/DDBJ whole genome shotgun (WGS) entry which is preliminary data.</text>
</comment>
<name>A0ABV4CRP3_9BACT</name>
<dbReference type="NCBIfam" id="TIGR01200">
    <property type="entry name" value="GLPGLI"/>
    <property type="match status" value="1"/>
</dbReference>
<dbReference type="InterPro" id="IPR005901">
    <property type="entry name" value="GLPGLI"/>
</dbReference>
<dbReference type="EMBL" id="JBCLPP010000001">
    <property type="protein sequence ID" value="MEY8244052.1"/>
    <property type="molecule type" value="Genomic_DNA"/>
</dbReference>
<protein>
    <submittedName>
        <fullName evidence="1">GLPGLI family protein</fullName>
    </submittedName>
</protein>